<dbReference type="RefSeq" id="WP_106774041.1">
    <property type="nucleotide sequence ID" value="NZ_PXYK01000021.1"/>
</dbReference>
<dbReference type="InterPro" id="IPR029063">
    <property type="entry name" value="SAM-dependent_MTases_sf"/>
</dbReference>
<reference evidence="2 3" key="1">
    <citation type="submission" date="2018-03" db="EMBL/GenBank/DDBJ databases">
        <title>The draft genome of Mesorhizobium sp. 6GN-30.</title>
        <authorList>
            <person name="Liu L."/>
            <person name="Li L."/>
            <person name="Wang T."/>
            <person name="Zhang X."/>
            <person name="Liang L."/>
        </authorList>
    </citation>
    <scope>NUCLEOTIDE SEQUENCE [LARGE SCALE GENOMIC DNA]</scope>
    <source>
        <strain evidence="2 3">6GN30</strain>
    </source>
</reference>
<dbReference type="SUPFAM" id="SSF53335">
    <property type="entry name" value="S-adenosyl-L-methionine-dependent methyltransferases"/>
    <property type="match status" value="1"/>
</dbReference>
<organism evidence="2 3">
    <name type="scientific">Kumtagia ephedrae</name>
    <dbReference type="NCBI Taxonomy" id="2116701"/>
    <lineage>
        <taxon>Bacteria</taxon>
        <taxon>Pseudomonadati</taxon>
        <taxon>Pseudomonadota</taxon>
        <taxon>Alphaproteobacteria</taxon>
        <taxon>Hyphomicrobiales</taxon>
        <taxon>Phyllobacteriaceae</taxon>
        <taxon>Kumtagia</taxon>
    </lineage>
</organism>
<dbReference type="Pfam" id="PF08241">
    <property type="entry name" value="Methyltransf_11"/>
    <property type="match status" value="1"/>
</dbReference>
<dbReference type="InterPro" id="IPR013216">
    <property type="entry name" value="Methyltransf_11"/>
</dbReference>
<protein>
    <recommendedName>
        <fullName evidence="1">Methyltransferase type 11 domain-containing protein</fullName>
    </recommendedName>
</protein>
<dbReference type="Gene3D" id="3.40.50.150">
    <property type="entry name" value="Vaccinia Virus protein VP39"/>
    <property type="match status" value="1"/>
</dbReference>
<feature type="domain" description="Methyltransferase type 11" evidence="1">
    <location>
        <begin position="47"/>
        <end position="118"/>
    </location>
</feature>
<sequence>MDHIGTPALRESPYSTQDYWRKRSDMLYYRYIDYMVRTVGVSAKSMLDVGSGNCPYLDWFDWIPERVSVDIRVPYQSANVRPVKGDIFKLDFGKKFDLCSCLQVLEHVPDAKRFARRLLELSDLVIISVPYNWSGRPTRGHVHDPVDYEKVSDWMGRQANYKIVVEEPFQGSKHKRLICVYDVDPDRKFGREMAEKRIARS</sequence>
<dbReference type="OrthoDB" id="9791837at2"/>
<dbReference type="EMBL" id="PXYK01000021">
    <property type="protein sequence ID" value="PSJ56512.1"/>
    <property type="molecule type" value="Genomic_DNA"/>
</dbReference>
<dbReference type="AlphaFoldDB" id="A0A2P7S226"/>
<dbReference type="GO" id="GO:0008757">
    <property type="term" value="F:S-adenosylmethionine-dependent methyltransferase activity"/>
    <property type="evidence" value="ECO:0007669"/>
    <property type="project" value="InterPro"/>
</dbReference>
<evidence type="ECO:0000313" key="3">
    <source>
        <dbReference type="Proteomes" id="UP000241229"/>
    </source>
</evidence>
<gene>
    <name evidence="2" type="ORF">C7I84_20285</name>
</gene>
<keyword evidence="3" id="KW-1185">Reference proteome</keyword>
<comment type="caution">
    <text evidence="2">The sequence shown here is derived from an EMBL/GenBank/DDBJ whole genome shotgun (WGS) entry which is preliminary data.</text>
</comment>
<name>A0A2P7S226_9HYPH</name>
<dbReference type="Proteomes" id="UP000241229">
    <property type="component" value="Unassembled WGS sequence"/>
</dbReference>
<proteinExistence type="predicted"/>
<accession>A0A2P7S226</accession>
<evidence type="ECO:0000313" key="2">
    <source>
        <dbReference type="EMBL" id="PSJ56512.1"/>
    </source>
</evidence>
<evidence type="ECO:0000259" key="1">
    <source>
        <dbReference type="Pfam" id="PF08241"/>
    </source>
</evidence>